<sequence length="109" mass="12956">MFPEEFKKIFKIRPKFENLKNDIEYSLTIFDKLIENTSLPIHVLQNETNEETDLKTLKIINNGFKLILHAYNEKKEIMNELVKLTGIVDDFEPPHECPLDPFYYKDYGC</sequence>
<evidence type="ECO:0000313" key="2">
    <source>
        <dbReference type="WBParaSite" id="MhA1_Contig36.frz3.gene12"/>
    </source>
</evidence>
<dbReference type="AlphaFoldDB" id="A0A1I8BPR4"/>
<dbReference type="WBParaSite" id="MhA1_Contig36.frz3.gene12">
    <property type="protein sequence ID" value="MhA1_Contig36.frz3.gene12"/>
    <property type="gene ID" value="MhA1_Contig36.frz3.gene12"/>
</dbReference>
<accession>A0A1I8BPR4</accession>
<dbReference type="Proteomes" id="UP000095281">
    <property type="component" value="Unplaced"/>
</dbReference>
<organism evidence="1 2">
    <name type="scientific">Meloidogyne hapla</name>
    <name type="common">Root-knot nematode worm</name>
    <dbReference type="NCBI Taxonomy" id="6305"/>
    <lineage>
        <taxon>Eukaryota</taxon>
        <taxon>Metazoa</taxon>
        <taxon>Ecdysozoa</taxon>
        <taxon>Nematoda</taxon>
        <taxon>Chromadorea</taxon>
        <taxon>Rhabditida</taxon>
        <taxon>Tylenchina</taxon>
        <taxon>Tylenchomorpha</taxon>
        <taxon>Tylenchoidea</taxon>
        <taxon>Meloidogynidae</taxon>
        <taxon>Meloidogyninae</taxon>
        <taxon>Meloidogyne</taxon>
    </lineage>
</organism>
<evidence type="ECO:0000313" key="1">
    <source>
        <dbReference type="Proteomes" id="UP000095281"/>
    </source>
</evidence>
<reference evidence="2" key="1">
    <citation type="submission" date="2016-11" db="UniProtKB">
        <authorList>
            <consortium name="WormBaseParasite"/>
        </authorList>
    </citation>
    <scope>IDENTIFICATION</scope>
</reference>
<keyword evidence="1" id="KW-1185">Reference proteome</keyword>
<protein>
    <submittedName>
        <fullName evidence="2">Uncharacterized protein</fullName>
    </submittedName>
</protein>
<proteinExistence type="predicted"/>
<name>A0A1I8BPR4_MELHA</name>